<dbReference type="RefSeq" id="WP_239586687.1">
    <property type="nucleotide sequence ID" value="NZ_JAFBCV010000006.1"/>
</dbReference>
<evidence type="ECO:0000256" key="2">
    <source>
        <dbReference type="ARBA" id="ARBA00023125"/>
    </source>
</evidence>
<dbReference type="EMBL" id="JAFBCV010000006">
    <property type="protein sequence ID" value="MBM7839059.1"/>
    <property type="molecule type" value="Genomic_DNA"/>
</dbReference>
<evidence type="ECO:0000256" key="3">
    <source>
        <dbReference type="ARBA" id="ARBA00023163"/>
    </source>
</evidence>
<proteinExistence type="predicted"/>
<dbReference type="Gene3D" id="1.10.10.10">
    <property type="entry name" value="Winged helix-like DNA-binding domain superfamily/Winged helix DNA-binding domain"/>
    <property type="match status" value="1"/>
</dbReference>
<dbReference type="PRINTS" id="PR00035">
    <property type="entry name" value="HTHGNTR"/>
</dbReference>
<gene>
    <name evidence="5" type="ORF">JOC54_002329</name>
</gene>
<dbReference type="Pfam" id="PF07702">
    <property type="entry name" value="UTRA"/>
    <property type="match status" value="1"/>
</dbReference>
<reference evidence="5" key="1">
    <citation type="submission" date="2021-01" db="EMBL/GenBank/DDBJ databases">
        <title>Genomic Encyclopedia of Type Strains, Phase IV (KMG-IV): sequencing the most valuable type-strain genomes for metagenomic binning, comparative biology and taxonomic classification.</title>
        <authorList>
            <person name="Goeker M."/>
        </authorList>
    </citation>
    <scope>NUCLEOTIDE SEQUENCE</scope>
    <source>
        <strain evidence="5">DSM 21943</strain>
    </source>
</reference>
<evidence type="ECO:0000313" key="6">
    <source>
        <dbReference type="Proteomes" id="UP001179280"/>
    </source>
</evidence>
<keyword evidence="1" id="KW-0805">Transcription regulation</keyword>
<dbReference type="SMART" id="SM00345">
    <property type="entry name" value="HTH_GNTR"/>
    <property type="match status" value="1"/>
</dbReference>
<dbReference type="PROSITE" id="PS50949">
    <property type="entry name" value="HTH_GNTR"/>
    <property type="match status" value="1"/>
</dbReference>
<feature type="domain" description="HTH gntR-type" evidence="4">
    <location>
        <begin position="2"/>
        <end position="70"/>
    </location>
</feature>
<evidence type="ECO:0000256" key="1">
    <source>
        <dbReference type="ARBA" id="ARBA00023015"/>
    </source>
</evidence>
<dbReference type="Gene3D" id="3.40.1410.10">
    <property type="entry name" value="Chorismate lyase-like"/>
    <property type="match status" value="1"/>
</dbReference>
<dbReference type="PANTHER" id="PTHR44846">
    <property type="entry name" value="MANNOSYL-D-GLYCERATE TRANSPORT/METABOLISM SYSTEM REPRESSOR MNGR-RELATED"/>
    <property type="match status" value="1"/>
</dbReference>
<dbReference type="SMART" id="SM00866">
    <property type="entry name" value="UTRA"/>
    <property type="match status" value="1"/>
</dbReference>
<dbReference type="InterPro" id="IPR000524">
    <property type="entry name" value="Tscrpt_reg_HTH_GntR"/>
</dbReference>
<accession>A0ABS2SU47</accession>
<dbReference type="CDD" id="cd07377">
    <property type="entry name" value="WHTH_GntR"/>
    <property type="match status" value="1"/>
</dbReference>
<dbReference type="InterPro" id="IPR011663">
    <property type="entry name" value="UTRA"/>
</dbReference>
<keyword evidence="3" id="KW-0804">Transcription</keyword>
<dbReference type="SUPFAM" id="SSF64288">
    <property type="entry name" value="Chorismate lyase-like"/>
    <property type="match status" value="1"/>
</dbReference>
<dbReference type="InterPro" id="IPR028978">
    <property type="entry name" value="Chorismate_lyase_/UTRA_dom_sf"/>
</dbReference>
<name>A0ABS2SU47_9BACI</name>
<dbReference type="InterPro" id="IPR050679">
    <property type="entry name" value="Bact_HTH_transcr_reg"/>
</dbReference>
<sequence length="236" mass="26601">MSSMHQQIKEEIIQKIESGDYEPQSKLPTEAAFCDAFGVSRTTVRAALQQLTQEGYVIRRQGQGTFVAEPKIRTNLSQTITSFNEQVASQGKKPTINVLSLQVVAADEQLAEVLKTEQNAPVHKLTRVRFVDDKPLQYETAFLPWPIAPGLTEQQCSTSLYASLRTHYGIHIARTEEHLQLAEMDGEVASLLHSDEQSPCFYLETIAYLQDGTVAEFSQTYFHGDRASFQIERVYQ</sequence>
<dbReference type="InterPro" id="IPR036388">
    <property type="entry name" value="WH-like_DNA-bd_sf"/>
</dbReference>
<dbReference type="Pfam" id="PF00392">
    <property type="entry name" value="GntR"/>
    <property type="match status" value="1"/>
</dbReference>
<dbReference type="SUPFAM" id="SSF46785">
    <property type="entry name" value="Winged helix' DNA-binding domain"/>
    <property type="match status" value="1"/>
</dbReference>
<dbReference type="Proteomes" id="UP001179280">
    <property type="component" value="Unassembled WGS sequence"/>
</dbReference>
<dbReference type="InterPro" id="IPR036390">
    <property type="entry name" value="WH_DNA-bd_sf"/>
</dbReference>
<keyword evidence="6" id="KW-1185">Reference proteome</keyword>
<comment type="caution">
    <text evidence="5">The sequence shown here is derived from an EMBL/GenBank/DDBJ whole genome shotgun (WGS) entry which is preliminary data.</text>
</comment>
<organism evidence="5 6">
    <name type="scientific">Shouchella xiaoxiensis</name>
    <dbReference type="NCBI Taxonomy" id="766895"/>
    <lineage>
        <taxon>Bacteria</taxon>
        <taxon>Bacillati</taxon>
        <taxon>Bacillota</taxon>
        <taxon>Bacilli</taxon>
        <taxon>Bacillales</taxon>
        <taxon>Bacillaceae</taxon>
        <taxon>Shouchella</taxon>
    </lineage>
</organism>
<evidence type="ECO:0000259" key="4">
    <source>
        <dbReference type="PROSITE" id="PS50949"/>
    </source>
</evidence>
<evidence type="ECO:0000313" key="5">
    <source>
        <dbReference type="EMBL" id="MBM7839059.1"/>
    </source>
</evidence>
<dbReference type="PANTHER" id="PTHR44846:SF1">
    <property type="entry name" value="MANNOSYL-D-GLYCERATE TRANSPORT_METABOLISM SYSTEM REPRESSOR MNGR-RELATED"/>
    <property type="match status" value="1"/>
</dbReference>
<protein>
    <submittedName>
        <fullName evidence="5">GntR family transcriptional regulator</fullName>
    </submittedName>
</protein>
<keyword evidence="2" id="KW-0238">DNA-binding</keyword>